<dbReference type="RefSeq" id="WP_183312679.1">
    <property type="nucleotide sequence ID" value="NZ_JACIEW010000013.1"/>
</dbReference>
<comment type="caution">
    <text evidence="4">The sequence shown here is derived from an EMBL/GenBank/DDBJ whole genome shotgun (WGS) entry which is preliminary data.</text>
</comment>
<dbReference type="Gene3D" id="3.40.1190.20">
    <property type="match status" value="1"/>
</dbReference>
<keyword evidence="5" id="KW-1185">Reference proteome</keyword>
<reference evidence="4 5" key="1">
    <citation type="submission" date="2020-08" db="EMBL/GenBank/DDBJ databases">
        <title>Genomic Encyclopedia of Type Strains, Phase IV (KMG-IV): sequencing the most valuable type-strain genomes for metagenomic binning, comparative biology and taxonomic classification.</title>
        <authorList>
            <person name="Goeker M."/>
        </authorList>
    </citation>
    <scope>NUCLEOTIDE SEQUENCE [LARGE SCALE GENOMIC DNA]</scope>
    <source>
        <strain evidence="4 5">DSM 23447</strain>
    </source>
</reference>
<name>A0A7W6IRL0_9HYPH</name>
<evidence type="ECO:0000256" key="2">
    <source>
        <dbReference type="ARBA" id="ARBA00022777"/>
    </source>
</evidence>
<evidence type="ECO:0000313" key="5">
    <source>
        <dbReference type="Proteomes" id="UP000547011"/>
    </source>
</evidence>
<keyword evidence="1" id="KW-0808">Transferase</keyword>
<dbReference type="Pfam" id="PF00294">
    <property type="entry name" value="PfkB"/>
    <property type="match status" value="1"/>
</dbReference>
<dbReference type="Proteomes" id="UP000547011">
    <property type="component" value="Unassembled WGS sequence"/>
</dbReference>
<dbReference type="PANTHER" id="PTHR47098">
    <property type="entry name" value="PROTEIN MAK32"/>
    <property type="match status" value="1"/>
</dbReference>
<dbReference type="PANTHER" id="PTHR47098:SF2">
    <property type="entry name" value="PROTEIN MAK32"/>
    <property type="match status" value="1"/>
</dbReference>
<protein>
    <submittedName>
        <fullName evidence="4">Sugar/nucleoside kinase (Ribokinase family)</fullName>
    </submittedName>
</protein>
<keyword evidence="2 4" id="KW-0418">Kinase</keyword>
<dbReference type="GO" id="GO:0016301">
    <property type="term" value="F:kinase activity"/>
    <property type="evidence" value="ECO:0007669"/>
    <property type="project" value="UniProtKB-KW"/>
</dbReference>
<dbReference type="PROSITE" id="PS00584">
    <property type="entry name" value="PFKB_KINASES_2"/>
    <property type="match status" value="1"/>
</dbReference>
<sequence>MTHLTFASFGNVTVDDLVFADGTTMWYTPGGNAIYSALGMAIWGHRPAAVAPIGDDYPIEMLEGRLVLDYCRRTGQTLRDWGLYEEDGTRTFVFRSYTRDWLEYSPTLDDVGALTCDYAHIAPVPWQQQIAIADKLRRLGTKTISIDLDDRYLAELADADRTQLLTVADLFLPSKQDAEALYPGNSIPDTIRRMREVAPDVPMIAVKLGGSGVLFHGADDAELSWLPAIADGVRDTTGAGDAFSGGALAGFVHSGTALEAALRGSVAGSFAVQSSGPGALVSARPEECEARRSALLARVETRPF</sequence>
<gene>
    <name evidence="4" type="ORF">GGR20_003602</name>
</gene>
<dbReference type="InterPro" id="IPR002173">
    <property type="entry name" value="Carboh/pur_kinase_PfkB_CS"/>
</dbReference>
<evidence type="ECO:0000259" key="3">
    <source>
        <dbReference type="Pfam" id="PF00294"/>
    </source>
</evidence>
<dbReference type="AlphaFoldDB" id="A0A7W6IRL0"/>
<dbReference type="InterPro" id="IPR011611">
    <property type="entry name" value="PfkB_dom"/>
</dbReference>
<feature type="domain" description="Carbohydrate kinase PfkB" evidence="3">
    <location>
        <begin position="22"/>
        <end position="279"/>
    </location>
</feature>
<dbReference type="EMBL" id="JACIEW010000013">
    <property type="protein sequence ID" value="MBB4053931.1"/>
    <property type="molecule type" value="Genomic_DNA"/>
</dbReference>
<dbReference type="SUPFAM" id="SSF53613">
    <property type="entry name" value="Ribokinase-like"/>
    <property type="match status" value="1"/>
</dbReference>
<proteinExistence type="predicted"/>
<organism evidence="4 5">
    <name type="scientific">Devosia subaequoris</name>
    <dbReference type="NCBI Taxonomy" id="395930"/>
    <lineage>
        <taxon>Bacteria</taxon>
        <taxon>Pseudomonadati</taxon>
        <taxon>Pseudomonadota</taxon>
        <taxon>Alphaproteobacteria</taxon>
        <taxon>Hyphomicrobiales</taxon>
        <taxon>Devosiaceae</taxon>
        <taxon>Devosia</taxon>
    </lineage>
</organism>
<evidence type="ECO:0000313" key="4">
    <source>
        <dbReference type="EMBL" id="MBB4053931.1"/>
    </source>
</evidence>
<dbReference type="InterPro" id="IPR029056">
    <property type="entry name" value="Ribokinase-like"/>
</dbReference>
<accession>A0A7W6IRL0</accession>
<evidence type="ECO:0000256" key="1">
    <source>
        <dbReference type="ARBA" id="ARBA00022679"/>
    </source>
</evidence>